<reference evidence="2" key="1">
    <citation type="journal article" date="2023" name="Nat. Plants">
        <title>Single-cell RNA sequencing provides a high-resolution roadmap for understanding the multicellular compartmentation of specialized metabolism.</title>
        <authorList>
            <person name="Sun S."/>
            <person name="Shen X."/>
            <person name="Li Y."/>
            <person name="Li Y."/>
            <person name="Wang S."/>
            <person name="Li R."/>
            <person name="Zhang H."/>
            <person name="Shen G."/>
            <person name="Guo B."/>
            <person name="Wei J."/>
            <person name="Xu J."/>
            <person name="St-Pierre B."/>
            <person name="Chen S."/>
            <person name="Sun C."/>
        </authorList>
    </citation>
    <scope>NUCLEOTIDE SEQUENCE [LARGE SCALE GENOMIC DNA]</scope>
</reference>
<comment type="caution">
    <text evidence="1">The sequence shown here is derived from an EMBL/GenBank/DDBJ whole genome shotgun (WGS) entry which is preliminary data.</text>
</comment>
<accession>A0ACC0A2L6</accession>
<proteinExistence type="predicted"/>
<protein>
    <submittedName>
        <fullName evidence="1">Uncharacterized protein</fullName>
    </submittedName>
</protein>
<gene>
    <name evidence="1" type="ORF">M9H77_31672</name>
</gene>
<evidence type="ECO:0000313" key="1">
    <source>
        <dbReference type="EMBL" id="KAI5654485.1"/>
    </source>
</evidence>
<name>A0ACC0A2L6_CATRO</name>
<organism evidence="1 2">
    <name type="scientific">Catharanthus roseus</name>
    <name type="common">Madagascar periwinkle</name>
    <name type="synonym">Vinca rosea</name>
    <dbReference type="NCBI Taxonomy" id="4058"/>
    <lineage>
        <taxon>Eukaryota</taxon>
        <taxon>Viridiplantae</taxon>
        <taxon>Streptophyta</taxon>
        <taxon>Embryophyta</taxon>
        <taxon>Tracheophyta</taxon>
        <taxon>Spermatophyta</taxon>
        <taxon>Magnoliopsida</taxon>
        <taxon>eudicotyledons</taxon>
        <taxon>Gunneridae</taxon>
        <taxon>Pentapetalae</taxon>
        <taxon>asterids</taxon>
        <taxon>lamiids</taxon>
        <taxon>Gentianales</taxon>
        <taxon>Apocynaceae</taxon>
        <taxon>Rauvolfioideae</taxon>
        <taxon>Vinceae</taxon>
        <taxon>Catharanthinae</taxon>
        <taxon>Catharanthus</taxon>
    </lineage>
</organism>
<dbReference type="Proteomes" id="UP001060085">
    <property type="component" value="Linkage Group LG07"/>
</dbReference>
<sequence length="86" mass="9895">MILLKKAVVKQSLAVNHLIEDDCANDGPISVSNIIRKILAKTLLVMANMIKQCERVEWVCKLFNIKNHFTTEEEKVSRNVSWAFEH</sequence>
<evidence type="ECO:0000313" key="2">
    <source>
        <dbReference type="Proteomes" id="UP001060085"/>
    </source>
</evidence>
<keyword evidence="2" id="KW-1185">Reference proteome</keyword>
<dbReference type="EMBL" id="CM044707">
    <property type="protein sequence ID" value="KAI5654485.1"/>
    <property type="molecule type" value="Genomic_DNA"/>
</dbReference>